<evidence type="ECO:0000313" key="1">
    <source>
        <dbReference type="EMBL" id="SDT60653.1"/>
    </source>
</evidence>
<protein>
    <submittedName>
        <fullName evidence="1">Uncharacterized protein</fullName>
    </submittedName>
</protein>
<dbReference type="EMBL" id="LT629740">
    <property type="protein sequence ID" value="SDT60653.1"/>
    <property type="molecule type" value="Genomic_DNA"/>
</dbReference>
<sequence length="111" mass="11843">MKNVLLSLIAVLIMTVLFSFRSNSPVLIKNRSTKFKGSPEELGDFQLKGVDYAVYGDPTDGITSITFLGGPAVYSFSGTWSAGGGGRSVNVTFEPTSGVGPYSYNGPIVYY</sequence>
<proteinExistence type="predicted"/>
<dbReference type="AlphaFoldDB" id="A0A1H2BR51"/>
<dbReference type="Proteomes" id="UP000199679">
    <property type="component" value="Chromosome I"/>
</dbReference>
<dbReference type="RefSeq" id="WP_091377880.1">
    <property type="nucleotide sequence ID" value="NZ_LT629740.1"/>
</dbReference>
<organism evidence="1 2">
    <name type="scientific">Mucilaginibacter mallensis</name>
    <dbReference type="NCBI Taxonomy" id="652787"/>
    <lineage>
        <taxon>Bacteria</taxon>
        <taxon>Pseudomonadati</taxon>
        <taxon>Bacteroidota</taxon>
        <taxon>Sphingobacteriia</taxon>
        <taxon>Sphingobacteriales</taxon>
        <taxon>Sphingobacteriaceae</taxon>
        <taxon>Mucilaginibacter</taxon>
    </lineage>
</organism>
<name>A0A1H2BR51_MUCMA</name>
<keyword evidence="2" id="KW-1185">Reference proteome</keyword>
<gene>
    <name evidence="1" type="ORF">SAMN05216490_4288</name>
</gene>
<evidence type="ECO:0000313" key="2">
    <source>
        <dbReference type="Proteomes" id="UP000199679"/>
    </source>
</evidence>
<accession>A0A1H2BR51</accession>
<reference evidence="1 2" key="1">
    <citation type="submission" date="2016-10" db="EMBL/GenBank/DDBJ databases">
        <authorList>
            <person name="de Groot N.N."/>
        </authorList>
    </citation>
    <scope>NUCLEOTIDE SEQUENCE [LARGE SCALE GENOMIC DNA]</scope>
    <source>
        <strain evidence="1 2">MP1X4</strain>
    </source>
</reference>